<dbReference type="Pfam" id="PF05954">
    <property type="entry name" value="Phage_GPD"/>
    <property type="match status" value="1"/>
</dbReference>
<dbReference type="InterPro" id="IPR017847">
    <property type="entry name" value="T6SS_RhsGE_Vgr_subset"/>
</dbReference>
<dbReference type="EMBL" id="JAKVPY010000008">
    <property type="protein sequence ID" value="MCH4563093.1"/>
    <property type="molecule type" value="Genomic_DNA"/>
</dbReference>
<accession>A0ABS9RTC6</accession>
<sequence length="378" mass="42600">MNGLQFTLALAGAIEPDLAVVDFTLTETLSAPFVLVVNLASRDGDLSPEAFLDRELTLTIWQDSAPLRRIHGIATEFGRGDRGHRRTRYTLTLQPALWRLGLRHNSRIFQKVSPLTIINTLCEERGLRDVAFAVTREPAEREYCVQYRETDLAFIQRLAAEEGLFYFHEFEEAPNGVHRLVFADDPQVLAGLGERTYHGRAGGTPPLRHVRKLRQVSRVRPASATLKDYSFKQPAYAQLHEHMAEGLEQHAQRADYEHYDYPGRYKADASGEAFTRLRLERLRHDALTAEAESDLPELAPGTRFTLTDHDAKSLNRDWQVVAVEHHGEQPQALEEDGVTQADSAGMTQYHNELVLTPADTAWRPAPDPKPRVDGPQVA</sequence>
<dbReference type="Gene3D" id="3.55.50.10">
    <property type="entry name" value="Baseplate protein-like domains"/>
    <property type="match status" value="1"/>
</dbReference>
<keyword evidence="3" id="KW-1185">Reference proteome</keyword>
<dbReference type="InterPro" id="IPR050708">
    <property type="entry name" value="T6SS_VgrG/RHS"/>
</dbReference>
<evidence type="ECO:0000313" key="3">
    <source>
        <dbReference type="Proteomes" id="UP001202117"/>
    </source>
</evidence>
<dbReference type="PANTHER" id="PTHR32305:SF11">
    <property type="entry name" value="TYPE VI SECRETION SYSTEM SPIKE PROTEIN VGRG3"/>
    <property type="match status" value="1"/>
</dbReference>
<dbReference type="Gene3D" id="4.10.220.110">
    <property type="match status" value="1"/>
</dbReference>
<dbReference type="NCBIfam" id="TIGR01646">
    <property type="entry name" value="vgr_GE"/>
    <property type="match status" value="1"/>
</dbReference>
<dbReference type="SUPFAM" id="SSF69279">
    <property type="entry name" value="Phage tail proteins"/>
    <property type="match status" value="2"/>
</dbReference>
<dbReference type="NCBIfam" id="TIGR03361">
    <property type="entry name" value="VI_Rhs_Vgr"/>
    <property type="match status" value="1"/>
</dbReference>
<dbReference type="Proteomes" id="UP001202117">
    <property type="component" value="Unassembled WGS sequence"/>
</dbReference>
<evidence type="ECO:0000256" key="1">
    <source>
        <dbReference type="SAM" id="MobiDB-lite"/>
    </source>
</evidence>
<proteinExistence type="predicted"/>
<dbReference type="RefSeq" id="WP_240567847.1">
    <property type="nucleotide sequence ID" value="NZ_JAKVPY010000008.1"/>
</dbReference>
<dbReference type="PANTHER" id="PTHR32305">
    <property type="match status" value="1"/>
</dbReference>
<feature type="region of interest" description="Disordered" evidence="1">
    <location>
        <begin position="359"/>
        <end position="378"/>
    </location>
</feature>
<name>A0ABS9RTC6_9GAMM</name>
<protein>
    <submittedName>
        <fullName evidence="2">Type VI secretion system tip protein VgrG</fullName>
    </submittedName>
</protein>
<dbReference type="InterPro" id="IPR006533">
    <property type="entry name" value="T6SS_Vgr_RhsGE"/>
</dbReference>
<comment type="caution">
    <text evidence="2">The sequence shown here is derived from an EMBL/GenBank/DDBJ whole genome shotgun (WGS) entry which is preliminary data.</text>
</comment>
<feature type="non-terminal residue" evidence="2">
    <location>
        <position position="378"/>
    </location>
</feature>
<dbReference type="Gene3D" id="2.30.110.50">
    <property type="match status" value="1"/>
</dbReference>
<reference evidence="2 3" key="1">
    <citation type="submission" date="2022-02" db="EMBL/GenBank/DDBJ databases">
        <title>Halomonas fukangensis sp. nov., a halophilic bacterium isolated from a bulk soil of Kalidium foliatum at Fukang.</title>
        <authorList>
            <person name="Huang Y."/>
        </authorList>
    </citation>
    <scope>NUCLEOTIDE SEQUENCE [LARGE SCALE GENOMIC DNA]</scope>
    <source>
        <strain evidence="2 3">EGI 63088</strain>
    </source>
</reference>
<organism evidence="2 3">
    <name type="scientific">Halomonas flagellata</name>
    <dbReference type="NCBI Taxonomy" id="2920385"/>
    <lineage>
        <taxon>Bacteria</taxon>
        <taxon>Pseudomonadati</taxon>
        <taxon>Pseudomonadota</taxon>
        <taxon>Gammaproteobacteria</taxon>
        <taxon>Oceanospirillales</taxon>
        <taxon>Halomonadaceae</taxon>
        <taxon>Halomonas</taxon>
    </lineage>
</organism>
<gene>
    <name evidence="2" type="primary">vgrG</name>
    <name evidence="2" type="ORF">MKP05_08120</name>
</gene>
<evidence type="ECO:0000313" key="2">
    <source>
        <dbReference type="EMBL" id="MCH4563093.1"/>
    </source>
</evidence>